<evidence type="ECO:0000313" key="3">
    <source>
        <dbReference type="EMBL" id="EGV96809.1"/>
    </source>
</evidence>
<accession>G3H0P8</accession>
<name>G3H0P8_CRIGR</name>
<evidence type="ECO:0000256" key="2">
    <source>
        <dbReference type="SAM" id="SignalP"/>
    </source>
</evidence>
<feature type="signal peptide" evidence="2">
    <location>
        <begin position="1"/>
        <end position="15"/>
    </location>
</feature>
<feature type="coiled-coil region" evidence="1">
    <location>
        <begin position="92"/>
        <end position="137"/>
    </location>
</feature>
<keyword evidence="1" id="KW-0175">Coiled coil</keyword>
<reference evidence="4" key="1">
    <citation type="journal article" date="2011" name="Nat. Biotechnol.">
        <title>The genomic sequence of the Chinese hamster ovary (CHO)-K1 cell line.</title>
        <authorList>
            <person name="Xu X."/>
            <person name="Nagarajan H."/>
            <person name="Lewis N.E."/>
            <person name="Pan S."/>
            <person name="Cai Z."/>
            <person name="Liu X."/>
            <person name="Chen W."/>
            <person name="Xie M."/>
            <person name="Wang W."/>
            <person name="Hammond S."/>
            <person name="Andersen M.R."/>
            <person name="Neff N."/>
            <person name="Passarelli B."/>
            <person name="Koh W."/>
            <person name="Fan H.C."/>
            <person name="Wang J."/>
            <person name="Gui Y."/>
            <person name="Lee K.H."/>
            <person name="Betenbaugh M.J."/>
            <person name="Quake S.R."/>
            <person name="Famili I."/>
            <person name="Palsson B.O."/>
            <person name="Wang J."/>
        </authorList>
    </citation>
    <scope>NUCLEOTIDE SEQUENCE [LARGE SCALE GENOMIC DNA]</scope>
    <source>
        <strain evidence="4">CHO K1 cell line</strain>
    </source>
</reference>
<gene>
    <name evidence="3" type="ORF">I79_003712</name>
</gene>
<sequence>MAVSLLVQIILLTRGLRNRDKDNLTTYLQEITALCNEVLENRLGQTIIVQQVEQKLDGKFGSVSNTLITQDEMQHIYDKINTERSSMSEALEARLSEDHDQLKNICTQLETQIGNVTHQLDAKVQNTQDRVEELDNAIQ</sequence>
<dbReference type="InParanoid" id="G3H0P8"/>
<organism evidence="3 4">
    <name type="scientific">Cricetulus griseus</name>
    <name type="common">Chinese hamster</name>
    <name type="synonym">Cricetulus barabensis griseus</name>
    <dbReference type="NCBI Taxonomy" id="10029"/>
    <lineage>
        <taxon>Eukaryota</taxon>
        <taxon>Metazoa</taxon>
        <taxon>Chordata</taxon>
        <taxon>Craniata</taxon>
        <taxon>Vertebrata</taxon>
        <taxon>Euteleostomi</taxon>
        <taxon>Mammalia</taxon>
        <taxon>Eutheria</taxon>
        <taxon>Euarchontoglires</taxon>
        <taxon>Glires</taxon>
        <taxon>Rodentia</taxon>
        <taxon>Myomorpha</taxon>
        <taxon>Muroidea</taxon>
        <taxon>Cricetidae</taxon>
        <taxon>Cricetinae</taxon>
        <taxon>Cricetulus</taxon>
    </lineage>
</organism>
<keyword evidence="2" id="KW-0732">Signal</keyword>
<dbReference type="Proteomes" id="UP000001075">
    <property type="component" value="Unassembled WGS sequence"/>
</dbReference>
<evidence type="ECO:0000313" key="4">
    <source>
        <dbReference type="Proteomes" id="UP000001075"/>
    </source>
</evidence>
<proteinExistence type="predicted"/>
<dbReference type="AlphaFoldDB" id="G3H0P8"/>
<evidence type="ECO:0000256" key="1">
    <source>
        <dbReference type="SAM" id="Coils"/>
    </source>
</evidence>
<protein>
    <submittedName>
        <fullName evidence="3">Uncharacterized protein</fullName>
    </submittedName>
</protein>
<feature type="chain" id="PRO_5013017139" evidence="2">
    <location>
        <begin position="16"/>
        <end position="139"/>
    </location>
</feature>
<dbReference type="EMBL" id="JH000096">
    <property type="protein sequence ID" value="EGV96809.1"/>
    <property type="molecule type" value="Genomic_DNA"/>
</dbReference>